<dbReference type="InterPro" id="IPR001220">
    <property type="entry name" value="Legume_lectin_dom"/>
</dbReference>
<protein>
    <submittedName>
        <fullName evidence="4">Large repetitive protein</fullName>
    </submittedName>
</protein>
<dbReference type="PANTHER" id="PTHR32401">
    <property type="entry name" value="CONCANAVALIN A-LIKE LECTIN FAMILY PROTEIN"/>
    <property type="match status" value="1"/>
</dbReference>
<dbReference type="KEGG" id="abas:ACPOL_4419"/>
<accession>A0A2Z5G3K1</accession>
<dbReference type="Proteomes" id="UP000253606">
    <property type="component" value="Chromosome"/>
</dbReference>
<reference evidence="4 5" key="1">
    <citation type="journal article" date="2018" name="Front. Microbiol.">
        <title>Hydrolytic Capabilities as a Key to Environmental Success: Chitinolytic and Cellulolytic Acidobacteria From Acidic Sub-arctic Soils and Boreal Peatlands.</title>
        <authorList>
            <person name="Belova S.E."/>
            <person name="Ravin N.V."/>
            <person name="Pankratov T.A."/>
            <person name="Rakitin A.L."/>
            <person name="Ivanova A.A."/>
            <person name="Beletsky A.V."/>
            <person name="Mardanov A.V."/>
            <person name="Sinninghe Damste J.S."/>
            <person name="Dedysh S.N."/>
        </authorList>
    </citation>
    <scope>NUCLEOTIDE SEQUENCE [LARGE SCALE GENOMIC DNA]</scope>
    <source>
        <strain evidence="4 5">SBC82</strain>
    </source>
</reference>
<dbReference type="SMART" id="SM00564">
    <property type="entry name" value="PQQ"/>
    <property type="match status" value="2"/>
</dbReference>
<dbReference type="CDD" id="cd01951">
    <property type="entry name" value="lectin_L-type"/>
    <property type="match status" value="2"/>
</dbReference>
<dbReference type="Pfam" id="PF13360">
    <property type="entry name" value="PQQ_2"/>
    <property type="match status" value="1"/>
</dbReference>
<feature type="domain" description="MBG" evidence="3">
    <location>
        <begin position="586"/>
        <end position="662"/>
    </location>
</feature>
<evidence type="ECO:0000259" key="1">
    <source>
        <dbReference type="Pfam" id="PF00139"/>
    </source>
</evidence>
<dbReference type="Gene3D" id="2.130.10.10">
    <property type="entry name" value="YVTN repeat-like/Quinoprotein amine dehydrogenase"/>
    <property type="match status" value="1"/>
</dbReference>
<dbReference type="Pfam" id="PF00139">
    <property type="entry name" value="Lectin_legB"/>
    <property type="match status" value="2"/>
</dbReference>
<dbReference type="Gene3D" id="2.60.120.200">
    <property type="match status" value="2"/>
</dbReference>
<organism evidence="4 5">
    <name type="scientific">Acidisarcina polymorpha</name>
    <dbReference type="NCBI Taxonomy" id="2211140"/>
    <lineage>
        <taxon>Bacteria</taxon>
        <taxon>Pseudomonadati</taxon>
        <taxon>Acidobacteriota</taxon>
        <taxon>Terriglobia</taxon>
        <taxon>Terriglobales</taxon>
        <taxon>Acidobacteriaceae</taxon>
        <taxon>Acidisarcina</taxon>
    </lineage>
</organism>
<dbReference type="Pfam" id="PF18676">
    <property type="entry name" value="MBG_2"/>
    <property type="match status" value="1"/>
</dbReference>
<dbReference type="AlphaFoldDB" id="A0A2Z5G3K1"/>
<dbReference type="GO" id="GO:0030246">
    <property type="term" value="F:carbohydrate binding"/>
    <property type="evidence" value="ECO:0007669"/>
    <property type="project" value="InterPro"/>
</dbReference>
<dbReference type="InterPro" id="IPR011047">
    <property type="entry name" value="Quinoprotein_ADH-like_sf"/>
</dbReference>
<evidence type="ECO:0000313" key="5">
    <source>
        <dbReference type="Proteomes" id="UP000253606"/>
    </source>
</evidence>
<dbReference type="InterPro" id="IPR013320">
    <property type="entry name" value="ConA-like_dom_sf"/>
</dbReference>
<dbReference type="InterPro" id="IPR018391">
    <property type="entry name" value="PQQ_b-propeller_rpt"/>
</dbReference>
<gene>
    <name evidence="4" type="ORF">ACPOL_4419</name>
</gene>
<keyword evidence="5" id="KW-1185">Reference proteome</keyword>
<dbReference type="OrthoDB" id="282145at2"/>
<feature type="domain" description="Pyrrolo-quinoline quinone repeat" evidence="2">
    <location>
        <begin position="110"/>
        <end position="149"/>
    </location>
</feature>
<dbReference type="PANTHER" id="PTHR32401:SF48">
    <property type="entry name" value="LEGUME LECTIN DOMAIN-CONTAINING PROTEIN"/>
    <property type="match status" value="1"/>
</dbReference>
<dbReference type="EMBL" id="CP030840">
    <property type="protein sequence ID" value="AXC13692.1"/>
    <property type="molecule type" value="Genomic_DNA"/>
</dbReference>
<dbReference type="SUPFAM" id="SSF49899">
    <property type="entry name" value="Concanavalin A-like lectins/glucanases"/>
    <property type="match status" value="2"/>
</dbReference>
<evidence type="ECO:0000313" key="4">
    <source>
        <dbReference type="EMBL" id="AXC13692.1"/>
    </source>
</evidence>
<proteinExistence type="predicted"/>
<dbReference type="Gene3D" id="3.30.160.710">
    <property type="match status" value="1"/>
</dbReference>
<sequence length="1080" mass="112521">MKSAGELFLITSECPGFSFQSGKQIKRGLQRFWRSALVSGALLPALLCGIMSAQVNVYTRNFNNARTGANLQESTLSPANVNSSQFGKLFTVNVDGEVYAQPLYVSNLPIVGGTHNVVYVATMNNTVYALDADTGARLWTRNLGTPINTGEVEVGSVLARISPIGILSTPVIDPATRIMYLVHGQDSTVNGSTSHHYVLEALDIINGDRVLGSPKQITASYKDADRNTPLVLNPQIQTQRSSLALANGNVYFGLGANGDHGPWHGWLLSYNASNLDQNGVFVNTPIGYGGGIWMAGAAPAIDQNGDLYMSTGNGDFGITPNKLVQTGESLIKLSPSLQLLDYFTPKNEAALTAGDQDLASGGVLLVPDANNPGRTQYVLTGGKQGILYLTNPNDLGKFHASEDQVTQEFQAIFGYGTSHIHGTPVYFDSAAHGPSTYVWGENDFLRGYRFNAAGGLLDATPFAKSTMTAPTTHISGAMPGGFLSISADGGTNGIIWASTPYVASAFTSVVQGVLYAFNADTLQLLWSDKFNDSRDEVGLFAKFVPPVVANGKLYVATFGPLSTGRQVASGQLVVYGLLKSPVKPTLTVRVNNASMVEGSALPAFTSSVTGLVNGDTVGKTIEINYSTTAGANSAPGTYPITATVTGSSASKYQVDINSGTLTVIPPSVGTVPNYPTGFQGTEMALNGEAVFTGGKLRLTNGGLKEASSAFFRDLVNVQAFSTQFEFLLTDPSANGFTFAIQGVGSTALGVDGGSLGYQTIGKSVAVKFDLFNSAGEGTDSTGMYINGAAPTVPAINLSTTGINLHSGDVFRAQLSYNGTTLTVVITDTVTRASATQTYTVNIPAIVGGANAYVGFTGATGGLSAIQDILNWTYTPQAGSQAFSSYSSTLNGGATVSGTSLLLTDGLAGESRSAFFNAPLNVQQFTASFDFQITDPNADGMTFTIQGNGRTALGTGGSGLGYTGIGKSVAIKFDLHNNAGEGQDSTGLYTDGATPTVPATNLPTNEVNLHSGDPFHVQLAYNGITLTVTITDSVTKTSATQAYTVNIPAIVGGATAYFGFTGGTGGNSAVQRILDWSYSAG</sequence>
<dbReference type="InterPro" id="IPR056573">
    <property type="entry name" value="Lectin_L-type_dom"/>
</dbReference>
<name>A0A2Z5G3K1_9BACT</name>
<dbReference type="InterPro" id="IPR041286">
    <property type="entry name" value="MBG_2"/>
</dbReference>
<dbReference type="InterPro" id="IPR050258">
    <property type="entry name" value="Leguminous_Lectin"/>
</dbReference>
<dbReference type="InterPro" id="IPR015943">
    <property type="entry name" value="WD40/YVTN_repeat-like_dom_sf"/>
</dbReference>
<feature type="domain" description="Legume lectin" evidence="1">
    <location>
        <begin position="677"/>
        <end position="878"/>
    </location>
</feature>
<dbReference type="SUPFAM" id="SSF50998">
    <property type="entry name" value="Quinoprotein alcohol dehydrogenase-like"/>
    <property type="match status" value="1"/>
</dbReference>
<evidence type="ECO:0000259" key="2">
    <source>
        <dbReference type="Pfam" id="PF13360"/>
    </source>
</evidence>
<dbReference type="InterPro" id="IPR002372">
    <property type="entry name" value="PQQ_rpt_dom"/>
</dbReference>
<feature type="domain" description="Legume lectin" evidence="1">
    <location>
        <begin position="888"/>
        <end position="1078"/>
    </location>
</feature>
<evidence type="ECO:0000259" key="3">
    <source>
        <dbReference type="Pfam" id="PF18676"/>
    </source>
</evidence>